<protein>
    <recommendedName>
        <fullName evidence="3">DUF1857 family protein</fullName>
    </recommendedName>
</protein>
<reference evidence="1 2" key="1">
    <citation type="submission" date="2015-03" db="EMBL/GenBank/DDBJ databases">
        <title>Draft Genome Sequence of Burkholderia andropogonis type strain ICMP2807, isolated from Sorghum bicolor.</title>
        <authorList>
            <person name="Lopes-Santos L."/>
            <person name="Castro D.B."/>
            <person name="Ottoboni L.M."/>
            <person name="Park D."/>
            <person name="Weirc B.S."/>
            <person name="Destefano S.A."/>
        </authorList>
    </citation>
    <scope>NUCLEOTIDE SEQUENCE [LARGE SCALE GENOMIC DNA]</scope>
    <source>
        <strain evidence="1 2">ICMP2807</strain>
    </source>
</reference>
<dbReference type="Gene3D" id="3.30.530.20">
    <property type="match status" value="1"/>
</dbReference>
<organism evidence="1 2">
    <name type="scientific">Robbsia andropogonis</name>
    <dbReference type="NCBI Taxonomy" id="28092"/>
    <lineage>
        <taxon>Bacteria</taxon>
        <taxon>Pseudomonadati</taxon>
        <taxon>Pseudomonadota</taxon>
        <taxon>Betaproteobacteria</taxon>
        <taxon>Burkholderiales</taxon>
        <taxon>Burkholderiaceae</taxon>
        <taxon>Robbsia</taxon>
    </lineage>
</organism>
<sequence length="165" mass="18485">MNYEHLVQINDPLNPLLGTLSLGQLWQGLVLRAEQPQRFVLGLEKCTILSRAGNVMERELVYGPSATVRDRVTLRPYESIEYMIDATTEHVGGSLTMSIEAPDEAQLFVRFAYRTSLASGDQADPERTSEFVKSAYRESDIDTIRVIRQMAERGDLDTAPTGPTH</sequence>
<accession>A0A0F5K173</accession>
<dbReference type="PATRIC" id="fig|28092.6.peg.2582"/>
<proteinExistence type="predicted"/>
<dbReference type="AlphaFoldDB" id="A0A0F5K173"/>
<dbReference type="Proteomes" id="UP000033618">
    <property type="component" value="Unassembled WGS sequence"/>
</dbReference>
<dbReference type="Pfam" id="PF08982">
    <property type="entry name" value="AtaL"/>
    <property type="match status" value="1"/>
</dbReference>
<name>A0A0F5K173_9BURK</name>
<evidence type="ECO:0000313" key="2">
    <source>
        <dbReference type="Proteomes" id="UP000033618"/>
    </source>
</evidence>
<evidence type="ECO:0008006" key="3">
    <source>
        <dbReference type="Google" id="ProtNLM"/>
    </source>
</evidence>
<evidence type="ECO:0000313" key="1">
    <source>
        <dbReference type="EMBL" id="KKB63609.1"/>
    </source>
</evidence>
<keyword evidence="2" id="KW-1185">Reference proteome</keyword>
<dbReference type="RefSeq" id="WP_024902238.1">
    <property type="nucleotide sequence ID" value="NZ_CADFGU010000001.1"/>
</dbReference>
<dbReference type="STRING" id="28092.WM40_10965"/>
<dbReference type="OrthoDB" id="6367327at2"/>
<dbReference type="EMBL" id="LAQU01000009">
    <property type="protein sequence ID" value="KKB63609.1"/>
    <property type="molecule type" value="Genomic_DNA"/>
</dbReference>
<dbReference type="SUPFAM" id="SSF55961">
    <property type="entry name" value="Bet v1-like"/>
    <property type="match status" value="1"/>
</dbReference>
<dbReference type="InterPro" id="IPR015075">
    <property type="entry name" value="AtaL"/>
</dbReference>
<comment type="caution">
    <text evidence="1">The sequence shown here is derived from an EMBL/GenBank/DDBJ whole genome shotgun (WGS) entry which is preliminary data.</text>
</comment>
<dbReference type="CDD" id="cd08863">
    <property type="entry name" value="SRPBCC_DUF1857"/>
    <property type="match status" value="1"/>
</dbReference>
<gene>
    <name evidence="1" type="ORF">WM40_10965</name>
</gene>
<dbReference type="InterPro" id="IPR023393">
    <property type="entry name" value="START-like_dom_sf"/>
</dbReference>